<proteinExistence type="inferred from homology"/>
<evidence type="ECO:0000313" key="9">
    <source>
        <dbReference type="Proteomes" id="UP000488506"/>
    </source>
</evidence>
<sequence length="93" mass="10473">MKSEHVLIEPIITEKAVSAKAQGRYVFKVHREATKIQIKNAVSKAFKVKVADVNTTIKKGKIKMAGWRADRMPSYKKAYVTLASGQKIEELEI</sequence>
<dbReference type="GO" id="GO:1990904">
    <property type="term" value="C:ribonucleoprotein complex"/>
    <property type="evidence" value="ECO:0007669"/>
    <property type="project" value="UniProtKB-KW"/>
</dbReference>
<dbReference type="HAMAP" id="MF_01369_B">
    <property type="entry name" value="Ribosomal_uL23_B"/>
    <property type="match status" value="1"/>
</dbReference>
<keyword evidence="5 6" id="KW-0687">Ribonucleoprotein</keyword>
<dbReference type="InterPro" id="IPR001014">
    <property type="entry name" value="Ribosomal_uL23_CS"/>
</dbReference>
<evidence type="ECO:0000256" key="3">
    <source>
        <dbReference type="ARBA" id="ARBA00022884"/>
    </source>
</evidence>
<comment type="function">
    <text evidence="6">One of the early assembly proteins it binds 23S rRNA. One of the proteins that surrounds the polypeptide exit tunnel on the outside of the ribosome. Forms the main docking site for trigger factor binding to the ribosome.</text>
</comment>
<evidence type="ECO:0000256" key="2">
    <source>
        <dbReference type="ARBA" id="ARBA00022730"/>
    </source>
</evidence>
<dbReference type="Pfam" id="PF00276">
    <property type="entry name" value="Ribosomal_L23"/>
    <property type="match status" value="1"/>
</dbReference>
<comment type="caution">
    <text evidence="8">The sequence shown here is derived from an EMBL/GenBank/DDBJ whole genome shotgun (WGS) entry which is preliminary data.</text>
</comment>
<dbReference type="NCBIfam" id="NF004363">
    <property type="entry name" value="PRK05738.2-4"/>
    <property type="match status" value="1"/>
</dbReference>
<name>A0A833L3R6_UNCSA</name>
<evidence type="ECO:0000256" key="7">
    <source>
        <dbReference type="RuleBase" id="RU003934"/>
    </source>
</evidence>
<dbReference type="GO" id="GO:0003735">
    <property type="term" value="F:structural constituent of ribosome"/>
    <property type="evidence" value="ECO:0007669"/>
    <property type="project" value="InterPro"/>
</dbReference>
<accession>A0A833L3R6</accession>
<dbReference type="GO" id="GO:0005840">
    <property type="term" value="C:ribosome"/>
    <property type="evidence" value="ECO:0007669"/>
    <property type="project" value="UniProtKB-KW"/>
</dbReference>
<evidence type="ECO:0000256" key="1">
    <source>
        <dbReference type="ARBA" id="ARBA00006700"/>
    </source>
</evidence>
<dbReference type="SUPFAM" id="SSF54189">
    <property type="entry name" value="Ribosomal proteins S24e, L23 and L15e"/>
    <property type="match status" value="1"/>
</dbReference>
<dbReference type="EMBL" id="WPAF01000010">
    <property type="protein sequence ID" value="KAF0134283.1"/>
    <property type="molecule type" value="Genomic_DNA"/>
</dbReference>
<dbReference type="InterPro" id="IPR012678">
    <property type="entry name" value="Ribosomal_uL23/eL15/eS24_sf"/>
</dbReference>
<dbReference type="AlphaFoldDB" id="A0A833L3R6"/>
<keyword evidence="2 6" id="KW-0699">rRNA-binding</keyword>
<evidence type="ECO:0000256" key="5">
    <source>
        <dbReference type="ARBA" id="ARBA00023274"/>
    </source>
</evidence>
<dbReference type="GO" id="GO:0019843">
    <property type="term" value="F:rRNA binding"/>
    <property type="evidence" value="ECO:0007669"/>
    <property type="project" value="UniProtKB-UniRule"/>
</dbReference>
<comment type="similarity">
    <text evidence="1 6 7">Belongs to the universal ribosomal protein uL23 family.</text>
</comment>
<dbReference type="InterPro" id="IPR012677">
    <property type="entry name" value="Nucleotide-bd_a/b_plait_sf"/>
</dbReference>
<dbReference type="PROSITE" id="PS00050">
    <property type="entry name" value="RIBOSOMAL_L23"/>
    <property type="match status" value="1"/>
</dbReference>
<evidence type="ECO:0000313" key="8">
    <source>
        <dbReference type="EMBL" id="KAF0134283.1"/>
    </source>
</evidence>
<comment type="subunit">
    <text evidence="6">Part of the 50S ribosomal subunit. Contacts protein L29, and trigger factor when it is bound to the ribosome.</text>
</comment>
<dbReference type="GO" id="GO:0006412">
    <property type="term" value="P:translation"/>
    <property type="evidence" value="ECO:0007669"/>
    <property type="project" value="UniProtKB-UniRule"/>
</dbReference>
<dbReference type="PANTHER" id="PTHR11620">
    <property type="entry name" value="60S RIBOSOMAL PROTEIN L23A"/>
    <property type="match status" value="1"/>
</dbReference>
<evidence type="ECO:0000256" key="6">
    <source>
        <dbReference type="HAMAP-Rule" id="MF_01369"/>
    </source>
</evidence>
<evidence type="ECO:0000256" key="4">
    <source>
        <dbReference type="ARBA" id="ARBA00022980"/>
    </source>
</evidence>
<dbReference type="Gene3D" id="3.30.70.330">
    <property type="match status" value="1"/>
</dbReference>
<reference evidence="8 9" key="1">
    <citation type="submission" date="2019-12" db="EMBL/GenBank/DDBJ databases">
        <authorList>
            <person name="Wolfe R."/>
            <person name="Danczak R."/>
            <person name="Wilkins M."/>
        </authorList>
    </citation>
    <scope>NUCLEOTIDE SEQUENCE [LARGE SCALE GENOMIC DNA]</scope>
    <source>
        <strain evidence="8">X2_MaxBin.013</strain>
    </source>
</reference>
<dbReference type="Proteomes" id="UP000488506">
    <property type="component" value="Unassembled WGS sequence"/>
</dbReference>
<keyword evidence="4 6" id="KW-0689">Ribosomal protein</keyword>
<keyword evidence="3 6" id="KW-0694">RNA-binding</keyword>
<organism evidence="8 9">
    <name type="scientific">Candidatus Saganbacteria bacterium</name>
    <dbReference type="NCBI Taxonomy" id="2575572"/>
    <lineage>
        <taxon>Bacteria</taxon>
        <taxon>Bacillati</taxon>
        <taxon>Saganbacteria</taxon>
    </lineage>
</organism>
<protein>
    <recommendedName>
        <fullName evidence="6">Large ribosomal subunit protein uL23</fullName>
    </recommendedName>
</protein>
<dbReference type="InterPro" id="IPR013025">
    <property type="entry name" value="Ribosomal_uL23-like"/>
</dbReference>
<gene>
    <name evidence="6" type="primary">rplW</name>
    <name evidence="8" type="ORF">FD145_795</name>
</gene>